<keyword evidence="2" id="KW-1185">Reference proteome</keyword>
<gene>
    <name evidence="1" type="ORF">CEXT_210531</name>
</gene>
<sequence>MEHFGWCIWPQQHEDCCNIDIIKQLWKSLQIPPIRGQLTVFPKIDVSHRQKGHCNVRCVWSSAPGIAYGIVVSGSESLPGPPVAWSSIKWH</sequence>
<evidence type="ECO:0000313" key="1">
    <source>
        <dbReference type="EMBL" id="GIY59707.1"/>
    </source>
</evidence>
<evidence type="ECO:0000313" key="2">
    <source>
        <dbReference type="Proteomes" id="UP001054945"/>
    </source>
</evidence>
<dbReference type="AlphaFoldDB" id="A0AAV4UP11"/>
<reference evidence="1 2" key="1">
    <citation type="submission" date="2021-06" db="EMBL/GenBank/DDBJ databases">
        <title>Caerostris extrusa draft genome.</title>
        <authorList>
            <person name="Kono N."/>
            <person name="Arakawa K."/>
        </authorList>
    </citation>
    <scope>NUCLEOTIDE SEQUENCE [LARGE SCALE GENOMIC DNA]</scope>
</reference>
<accession>A0AAV4UP11</accession>
<organism evidence="1 2">
    <name type="scientific">Caerostris extrusa</name>
    <name type="common">Bark spider</name>
    <name type="synonym">Caerostris bankana</name>
    <dbReference type="NCBI Taxonomy" id="172846"/>
    <lineage>
        <taxon>Eukaryota</taxon>
        <taxon>Metazoa</taxon>
        <taxon>Ecdysozoa</taxon>
        <taxon>Arthropoda</taxon>
        <taxon>Chelicerata</taxon>
        <taxon>Arachnida</taxon>
        <taxon>Araneae</taxon>
        <taxon>Araneomorphae</taxon>
        <taxon>Entelegynae</taxon>
        <taxon>Araneoidea</taxon>
        <taxon>Araneidae</taxon>
        <taxon>Caerostris</taxon>
    </lineage>
</organism>
<proteinExistence type="predicted"/>
<dbReference type="Proteomes" id="UP001054945">
    <property type="component" value="Unassembled WGS sequence"/>
</dbReference>
<name>A0AAV4UP11_CAEEX</name>
<protein>
    <submittedName>
        <fullName evidence="1">Uncharacterized protein</fullName>
    </submittedName>
</protein>
<comment type="caution">
    <text evidence="1">The sequence shown here is derived from an EMBL/GenBank/DDBJ whole genome shotgun (WGS) entry which is preliminary data.</text>
</comment>
<dbReference type="EMBL" id="BPLR01013232">
    <property type="protein sequence ID" value="GIY59707.1"/>
    <property type="molecule type" value="Genomic_DNA"/>
</dbReference>